<proteinExistence type="predicted"/>
<reference evidence="1 2" key="1">
    <citation type="submission" date="2020-08" db="EMBL/GenBank/DDBJ databases">
        <title>Genomic Encyclopedia of Type Strains, Phase IV (KMG-IV): sequencing the most valuable type-strain genomes for metagenomic binning, comparative biology and taxonomic classification.</title>
        <authorList>
            <person name="Goeker M."/>
        </authorList>
    </citation>
    <scope>NUCLEOTIDE SEQUENCE [LARGE SCALE GENOMIC DNA]</scope>
    <source>
        <strain evidence="1 2">DSM 29007</strain>
    </source>
</reference>
<keyword evidence="2" id="KW-1185">Reference proteome</keyword>
<dbReference type="EMBL" id="JACHIA010000029">
    <property type="protein sequence ID" value="MBB6073760.1"/>
    <property type="molecule type" value="Genomic_DNA"/>
</dbReference>
<organism evidence="1 2">
    <name type="scientific">Longimicrobium terrae</name>
    <dbReference type="NCBI Taxonomy" id="1639882"/>
    <lineage>
        <taxon>Bacteria</taxon>
        <taxon>Pseudomonadati</taxon>
        <taxon>Gemmatimonadota</taxon>
        <taxon>Longimicrobiia</taxon>
        <taxon>Longimicrobiales</taxon>
        <taxon>Longimicrobiaceae</taxon>
        <taxon>Longimicrobium</taxon>
    </lineage>
</organism>
<name>A0A841H6L7_9BACT</name>
<accession>A0A841H6L7</accession>
<protein>
    <submittedName>
        <fullName evidence="1">Uncharacterized protein</fullName>
    </submittedName>
</protein>
<dbReference type="AlphaFoldDB" id="A0A841H6L7"/>
<dbReference type="RefSeq" id="WP_170035167.1">
    <property type="nucleotide sequence ID" value="NZ_JABDTL010000001.1"/>
</dbReference>
<evidence type="ECO:0000313" key="2">
    <source>
        <dbReference type="Proteomes" id="UP000582837"/>
    </source>
</evidence>
<gene>
    <name evidence="1" type="ORF">HNQ61_005438</name>
</gene>
<dbReference type="Proteomes" id="UP000582837">
    <property type="component" value="Unassembled WGS sequence"/>
</dbReference>
<sequence>MENNNDCDPQRGHAAFARSVVISEPGAAIRVECIELTGALKRSLTTSITSLGPRGEPRRRRAGG</sequence>
<evidence type="ECO:0000313" key="1">
    <source>
        <dbReference type="EMBL" id="MBB6073760.1"/>
    </source>
</evidence>
<comment type="caution">
    <text evidence="1">The sequence shown here is derived from an EMBL/GenBank/DDBJ whole genome shotgun (WGS) entry which is preliminary data.</text>
</comment>